<dbReference type="InterPro" id="IPR020843">
    <property type="entry name" value="ER"/>
</dbReference>
<comment type="similarity">
    <text evidence="1">Belongs to the zinc-containing alcohol dehydrogenase family.</text>
</comment>
<evidence type="ECO:0000313" key="6">
    <source>
        <dbReference type="Proteomes" id="UP000799539"/>
    </source>
</evidence>
<evidence type="ECO:0000256" key="3">
    <source>
        <dbReference type="ARBA" id="ARBA00023002"/>
    </source>
</evidence>
<feature type="domain" description="Enoyl reductase (ER)" evidence="4">
    <location>
        <begin position="17"/>
        <end position="359"/>
    </location>
</feature>
<sequence>MANSIPSTMKAIKITEKNTAEIREVPIPKLRDDYMLVKVEAVALNPTDWKHIDRLGKGGETVGVDLCGTILEIGPKVTRPWTKGSRIATFVHGGNSSQHEDGSHGEYAVVKGDLGISPPDNMSSFEAATLGTGVITCGQGLYQSLGLPVPNTHSASTSTSSSSNKDKPFILIYGASTATGTLAIQYAALSNYRVIATASPPNFPLLESLGAEAVFSYKDPDSCIAQIREYTNDSLHLALDCISEHDSPRICSESISATSGGKVSYLLPAQHSRPDVQNLYTLGYTVVGEAFEKKGRAFAAKPEDLEFARGFCELTEGLLKEGKLVPHPREENVGGKGLEGVLKGLEELRQGRVSGKKLVYAIGE</sequence>
<keyword evidence="6" id="KW-1185">Reference proteome</keyword>
<dbReference type="GO" id="GO:0016651">
    <property type="term" value="F:oxidoreductase activity, acting on NAD(P)H"/>
    <property type="evidence" value="ECO:0007669"/>
    <property type="project" value="InterPro"/>
</dbReference>
<dbReference type="EMBL" id="ML992677">
    <property type="protein sequence ID" value="KAF2211281.1"/>
    <property type="molecule type" value="Genomic_DNA"/>
</dbReference>
<dbReference type="SUPFAM" id="SSF51735">
    <property type="entry name" value="NAD(P)-binding Rossmann-fold domains"/>
    <property type="match status" value="1"/>
</dbReference>
<dbReference type="OrthoDB" id="48317at2759"/>
<organism evidence="5 6">
    <name type="scientific">Cercospora zeae-maydis SCOH1-5</name>
    <dbReference type="NCBI Taxonomy" id="717836"/>
    <lineage>
        <taxon>Eukaryota</taxon>
        <taxon>Fungi</taxon>
        <taxon>Dikarya</taxon>
        <taxon>Ascomycota</taxon>
        <taxon>Pezizomycotina</taxon>
        <taxon>Dothideomycetes</taxon>
        <taxon>Dothideomycetidae</taxon>
        <taxon>Mycosphaerellales</taxon>
        <taxon>Mycosphaerellaceae</taxon>
        <taxon>Cercospora</taxon>
    </lineage>
</organism>
<evidence type="ECO:0000256" key="2">
    <source>
        <dbReference type="ARBA" id="ARBA00011245"/>
    </source>
</evidence>
<dbReference type="CDD" id="cd08249">
    <property type="entry name" value="enoyl_reductase_like"/>
    <property type="match status" value="1"/>
</dbReference>
<protein>
    <recommendedName>
        <fullName evidence="4">Enoyl reductase (ER) domain-containing protein</fullName>
    </recommendedName>
</protein>
<evidence type="ECO:0000259" key="4">
    <source>
        <dbReference type="SMART" id="SM00829"/>
    </source>
</evidence>
<comment type="subunit">
    <text evidence="2">Monomer.</text>
</comment>
<dbReference type="Proteomes" id="UP000799539">
    <property type="component" value="Unassembled WGS sequence"/>
</dbReference>
<dbReference type="InterPro" id="IPR011032">
    <property type="entry name" value="GroES-like_sf"/>
</dbReference>
<dbReference type="Pfam" id="PF00107">
    <property type="entry name" value="ADH_zinc_N"/>
    <property type="match status" value="1"/>
</dbReference>
<name>A0A6A6FD21_9PEZI</name>
<dbReference type="Gene3D" id="3.90.180.10">
    <property type="entry name" value="Medium-chain alcohol dehydrogenases, catalytic domain"/>
    <property type="match status" value="1"/>
</dbReference>
<dbReference type="InterPro" id="IPR013154">
    <property type="entry name" value="ADH-like_N"/>
</dbReference>
<dbReference type="PANTHER" id="PTHR45348">
    <property type="entry name" value="HYPOTHETICAL OXIDOREDUCTASE (EUROFUNG)"/>
    <property type="match status" value="1"/>
</dbReference>
<gene>
    <name evidence="5" type="ORF">CERZMDRAFT_85464</name>
</gene>
<evidence type="ECO:0000256" key="1">
    <source>
        <dbReference type="ARBA" id="ARBA00008072"/>
    </source>
</evidence>
<evidence type="ECO:0000313" key="5">
    <source>
        <dbReference type="EMBL" id="KAF2211281.1"/>
    </source>
</evidence>
<dbReference type="Pfam" id="PF08240">
    <property type="entry name" value="ADH_N"/>
    <property type="match status" value="1"/>
</dbReference>
<dbReference type="SMART" id="SM00829">
    <property type="entry name" value="PKS_ER"/>
    <property type="match status" value="1"/>
</dbReference>
<dbReference type="AlphaFoldDB" id="A0A6A6FD21"/>
<dbReference type="PANTHER" id="PTHR45348:SF2">
    <property type="entry name" value="ZINC-TYPE ALCOHOL DEHYDROGENASE-LIKE PROTEIN C2E1P3.01"/>
    <property type="match status" value="1"/>
</dbReference>
<dbReference type="InterPro" id="IPR047122">
    <property type="entry name" value="Trans-enoyl_RdTase-like"/>
</dbReference>
<keyword evidence="3" id="KW-0560">Oxidoreductase</keyword>
<dbReference type="InterPro" id="IPR036291">
    <property type="entry name" value="NAD(P)-bd_dom_sf"/>
</dbReference>
<proteinExistence type="inferred from homology"/>
<dbReference type="InterPro" id="IPR013149">
    <property type="entry name" value="ADH-like_C"/>
</dbReference>
<accession>A0A6A6FD21</accession>
<dbReference type="Gene3D" id="3.40.50.720">
    <property type="entry name" value="NAD(P)-binding Rossmann-like Domain"/>
    <property type="match status" value="1"/>
</dbReference>
<dbReference type="SUPFAM" id="SSF50129">
    <property type="entry name" value="GroES-like"/>
    <property type="match status" value="1"/>
</dbReference>
<reference evidence="5" key="1">
    <citation type="journal article" date="2020" name="Stud. Mycol.">
        <title>101 Dothideomycetes genomes: a test case for predicting lifestyles and emergence of pathogens.</title>
        <authorList>
            <person name="Haridas S."/>
            <person name="Albert R."/>
            <person name="Binder M."/>
            <person name="Bloem J."/>
            <person name="Labutti K."/>
            <person name="Salamov A."/>
            <person name="Andreopoulos B."/>
            <person name="Baker S."/>
            <person name="Barry K."/>
            <person name="Bills G."/>
            <person name="Bluhm B."/>
            <person name="Cannon C."/>
            <person name="Castanera R."/>
            <person name="Culley D."/>
            <person name="Daum C."/>
            <person name="Ezra D."/>
            <person name="Gonzalez J."/>
            <person name="Henrissat B."/>
            <person name="Kuo A."/>
            <person name="Liang C."/>
            <person name="Lipzen A."/>
            <person name="Lutzoni F."/>
            <person name="Magnuson J."/>
            <person name="Mondo S."/>
            <person name="Nolan M."/>
            <person name="Ohm R."/>
            <person name="Pangilinan J."/>
            <person name="Park H.-J."/>
            <person name="Ramirez L."/>
            <person name="Alfaro M."/>
            <person name="Sun H."/>
            <person name="Tritt A."/>
            <person name="Yoshinaga Y."/>
            <person name="Zwiers L.-H."/>
            <person name="Turgeon B."/>
            <person name="Goodwin S."/>
            <person name="Spatafora J."/>
            <person name="Crous P."/>
            <person name="Grigoriev I."/>
        </authorList>
    </citation>
    <scope>NUCLEOTIDE SEQUENCE</scope>
    <source>
        <strain evidence="5">SCOH1-5</strain>
    </source>
</reference>